<feature type="non-terminal residue" evidence="1">
    <location>
        <position position="50"/>
    </location>
</feature>
<evidence type="ECO:0000313" key="1">
    <source>
        <dbReference type="EMBL" id="EJK48397.1"/>
    </source>
</evidence>
<name>K0RNR1_THAOC</name>
<dbReference type="AlphaFoldDB" id="K0RNR1"/>
<organism evidence="1 2">
    <name type="scientific">Thalassiosira oceanica</name>
    <name type="common">Marine diatom</name>
    <dbReference type="NCBI Taxonomy" id="159749"/>
    <lineage>
        <taxon>Eukaryota</taxon>
        <taxon>Sar</taxon>
        <taxon>Stramenopiles</taxon>
        <taxon>Ochrophyta</taxon>
        <taxon>Bacillariophyta</taxon>
        <taxon>Coscinodiscophyceae</taxon>
        <taxon>Thalassiosirophycidae</taxon>
        <taxon>Thalassiosirales</taxon>
        <taxon>Thalassiosiraceae</taxon>
        <taxon>Thalassiosira</taxon>
    </lineage>
</organism>
<accession>K0RNR1</accession>
<dbReference type="Proteomes" id="UP000266841">
    <property type="component" value="Unassembled WGS sequence"/>
</dbReference>
<protein>
    <submittedName>
        <fullName evidence="1">Uncharacterized protein</fullName>
    </submittedName>
</protein>
<gene>
    <name evidence="1" type="ORF">THAOC_32807</name>
</gene>
<comment type="caution">
    <text evidence="1">The sequence shown here is derived from an EMBL/GenBank/DDBJ whole genome shotgun (WGS) entry which is preliminary data.</text>
</comment>
<keyword evidence="2" id="KW-1185">Reference proteome</keyword>
<evidence type="ECO:0000313" key="2">
    <source>
        <dbReference type="Proteomes" id="UP000266841"/>
    </source>
</evidence>
<sequence length="50" mass="5203">MGDVGKAAALPVLRHRIGIAASAVIGLPILILDLNTERVVNLVRPDTSGE</sequence>
<reference evidence="1 2" key="1">
    <citation type="journal article" date="2012" name="Genome Biol.">
        <title>Genome and low-iron response of an oceanic diatom adapted to chronic iron limitation.</title>
        <authorList>
            <person name="Lommer M."/>
            <person name="Specht M."/>
            <person name="Roy A.S."/>
            <person name="Kraemer L."/>
            <person name="Andreson R."/>
            <person name="Gutowska M.A."/>
            <person name="Wolf J."/>
            <person name="Bergner S.V."/>
            <person name="Schilhabel M.B."/>
            <person name="Klostermeier U.C."/>
            <person name="Beiko R.G."/>
            <person name="Rosenstiel P."/>
            <person name="Hippler M."/>
            <person name="Laroche J."/>
        </authorList>
    </citation>
    <scope>NUCLEOTIDE SEQUENCE [LARGE SCALE GENOMIC DNA]</scope>
    <source>
        <strain evidence="1 2">CCMP1005</strain>
    </source>
</reference>
<proteinExistence type="predicted"/>
<dbReference type="EMBL" id="AGNL01045888">
    <property type="protein sequence ID" value="EJK48397.1"/>
    <property type="molecule type" value="Genomic_DNA"/>
</dbReference>